<dbReference type="OMA" id="CKGHISN"/>
<dbReference type="OrthoDB" id="6136201at2759"/>
<dbReference type="EMBL" id="AMQM01007428">
    <property type="status" value="NOT_ANNOTATED_CDS"/>
    <property type="molecule type" value="Genomic_DNA"/>
</dbReference>
<dbReference type="PANTHER" id="PTHR15623:SF11">
    <property type="entry name" value="SPERMATOGENESIS-ASSOCIATED SERINE-RICH PROTEIN 2"/>
    <property type="match status" value="1"/>
</dbReference>
<protein>
    <recommendedName>
        <fullName evidence="4">CUE domain-containing protein</fullName>
    </recommendedName>
</protein>
<name>T1FVP0_HELRO</name>
<reference evidence="7" key="1">
    <citation type="submission" date="2012-12" db="EMBL/GenBank/DDBJ databases">
        <authorList>
            <person name="Hellsten U."/>
            <person name="Grimwood J."/>
            <person name="Chapman J.A."/>
            <person name="Shapiro H."/>
            <person name="Aerts A."/>
            <person name="Otillar R.P."/>
            <person name="Terry A.Y."/>
            <person name="Boore J.L."/>
            <person name="Simakov O."/>
            <person name="Marletaz F."/>
            <person name="Cho S.-J."/>
            <person name="Edsinger-Gonzales E."/>
            <person name="Havlak P."/>
            <person name="Kuo D.-H."/>
            <person name="Larsson T."/>
            <person name="Lv J."/>
            <person name="Arendt D."/>
            <person name="Savage R."/>
            <person name="Osoegawa K."/>
            <person name="de Jong P."/>
            <person name="Lindberg D.R."/>
            <person name="Seaver E.C."/>
            <person name="Weisblat D.A."/>
            <person name="Putnam N.H."/>
            <person name="Grigoriev I.V."/>
            <person name="Rokhsar D.S."/>
        </authorList>
    </citation>
    <scope>NUCLEOTIDE SEQUENCE</scope>
</reference>
<feature type="compositionally biased region" description="Acidic residues" evidence="3">
    <location>
        <begin position="125"/>
        <end position="135"/>
    </location>
</feature>
<proteinExistence type="inferred from homology"/>
<dbReference type="Gene3D" id="1.10.8.10">
    <property type="entry name" value="DNA helicase RuvA subunit, C-terminal domain"/>
    <property type="match status" value="1"/>
</dbReference>
<dbReference type="EMBL" id="AMQM01007427">
    <property type="status" value="NOT_ANNOTATED_CDS"/>
    <property type="molecule type" value="Genomic_DNA"/>
</dbReference>
<feature type="region of interest" description="Disordered" evidence="3">
    <location>
        <begin position="87"/>
        <end position="176"/>
    </location>
</feature>
<reference evidence="5 7" key="2">
    <citation type="journal article" date="2013" name="Nature">
        <title>Insights into bilaterian evolution from three spiralian genomes.</title>
        <authorList>
            <person name="Simakov O."/>
            <person name="Marletaz F."/>
            <person name="Cho S.J."/>
            <person name="Edsinger-Gonzales E."/>
            <person name="Havlak P."/>
            <person name="Hellsten U."/>
            <person name="Kuo D.H."/>
            <person name="Larsson T."/>
            <person name="Lv J."/>
            <person name="Arendt D."/>
            <person name="Savage R."/>
            <person name="Osoegawa K."/>
            <person name="de Jong P."/>
            <person name="Grimwood J."/>
            <person name="Chapman J.A."/>
            <person name="Shapiro H."/>
            <person name="Aerts A."/>
            <person name="Otillar R.P."/>
            <person name="Terry A.Y."/>
            <person name="Boore J.L."/>
            <person name="Grigoriev I.V."/>
            <person name="Lindberg D.R."/>
            <person name="Seaver E.C."/>
            <person name="Weisblat D.A."/>
            <person name="Putnam N.H."/>
            <person name="Rokhsar D.S."/>
        </authorList>
    </citation>
    <scope>NUCLEOTIDE SEQUENCE</scope>
</reference>
<dbReference type="InterPro" id="IPR003892">
    <property type="entry name" value="CUE"/>
</dbReference>
<dbReference type="EMBL" id="KB097612">
    <property type="protein sequence ID" value="ESN93456.1"/>
    <property type="molecule type" value="Genomic_DNA"/>
</dbReference>
<dbReference type="AlphaFoldDB" id="T1FVP0"/>
<dbReference type="CTD" id="20212886"/>
<dbReference type="Proteomes" id="UP000015101">
    <property type="component" value="Unassembled WGS sequence"/>
</dbReference>
<dbReference type="InterPro" id="IPR009060">
    <property type="entry name" value="UBA-like_sf"/>
</dbReference>
<evidence type="ECO:0000256" key="1">
    <source>
        <dbReference type="ARBA" id="ARBA00007105"/>
    </source>
</evidence>
<feature type="coiled-coil region" evidence="2">
    <location>
        <begin position="198"/>
        <end position="232"/>
    </location>
</feature>
<organism evidence="6 7">
    <name type="scientific">Helobdella robusta</name>
    <name type="common">Californian leech</name>
    <dbReference type="NCBI Taxonomy" id="6412"/>
    <lineage>
        <taxon>Eukaryota</taxon>
        <taxon>Metazoa</taxon>
        <taxon>Spiralia</taxon>
        <taxon>Lophotrochozoa</taxon>
        <taxon>Annelida</taxon>
        <taxon>Clitellata</taxon>
        <taxon>Hirudinea</taxon>
        <taxon>Rhynchobdellida</taxon>
        <taxon>Glossiphoniidae</taxon>
        <taxon>Helobdella</taxon>
    </lineage>
</organism>
<feature type="compositionally biased region" description="Basic and acidic residues" evidence="3">
    <location>
        <begin position="136"/>
        <end position="157"/>
    </location>
</feature>
<evidence type="ECO:0000313" key="5">
    <source>
        <dbReference type="EMBL" id="ESN93456.1"/>
    </source>
</evidence>
<dbReference type="KEGG" id="hro:HELRODRAFT_194102"/>
<gene>
    <name evidence="6" type="primary">20212886</name>
    <name evidence="5" type="ORF">HELRODRAFT_194102</name>
</gene>
<reference evidence="6" key="3">
    <citation type="submission" date="2015-06" db="UniProtKB">
        <authorList>
            <consortium name="EnsemblMetazoa"/>
        </authorList>
    </citation>
    <scope>IDENTIFICATION</scope>
</reference>
<dbReference type="GeneID" id="20212886"/>
<evidence type="ECO:0000313" key="7">
    <source>
        <dbReference type="Proteomes" id="UP000015101"/>
    </source>
</evidence>
<accession>T1FVP0</accession>
<evidence type="ECO:0000259" key="4">
    <source>
        <dbReference type="PROSITE" id="PS51140"/>
    </source>
</evidence>
<dbReference type="Pfam" id="PF07139">
    <property type="entry name" value="SPATS2-like"/>
    <property type="match status" value="1"/>
</dbReference>
<dbReference type="eggNOG" id="ENOG502QY9Y">
    <property type="taxonomic scope" value="Eukaryota"/>
</dbReference>
<dbReference type="HOGENOM" id="CLU_037089_0_0_1"/>
<feature type="compositionally biased region" description="Polar residues" evidence="3">
    <location>
        <begin position="104"/>
        <end position="113"/>
    </location>
</feature>
<keyword evidence="7" id="KW-1185">Reference proteome</keyword>
<dbReference type="PROSITE" id="PS51140">
    <property type="entry name" value="CUE"/>
    <property type="match status" value="1"/>
</dbReference>
<comment type="similarity">
    <text evidence="1">Belongs to the SPATS2 family.</text>
</comment>
<evidence type="ECO:0000256" key="3">
    <source>
        <dbReference type="SAM" id="MobiDB-lite"/>
    </source>
</evidence>
<feature type="domain" description="CUE" evidence="4">
    <location>
        <begin position="7"/>
        <end position="50"/>
    </location>
</feature>
<dbReference type="PANTHER" id="PTHR15623">
    <property type="entry name" value="SPERMATOGENESIS-ASSOCIATED SERINE-RICH PROTEIN 2-RELATED"/>
    <property type="match status" value="1"/>
</dbReference>
<dbReference type="SUPFAM" id="SSF46934">
    <property type="entry name" value="UBA-like"/>
    <property type="match status" value="1"/>
</dbReference>
<dbReference type="InParanoid" id="T1FVP0"/>
<keyword evidence="2" id="KW-0175">Coiled coil</keyword>
<evidence type="ECO:0000256" key="2">
    <source>
        <dbReference type="SAM" id="Coils"/>
    </source>
</evidence>
<feature type="compositionally biased region" description="Basic and acidic residues" evidence="3">
    <location>
        <begin position="167"/>
        <end position="176"/>
    </location>
</feature>
<dbReference type="InterPro" id="IPR009816">
    <property type="entry name" value="SPATS2-like"/>
</dbReference>
<evidence type="ECO:0000313" key="6">
    <source>
        <dbReference type="EnsemblMetazoa" id="HelroP194102"/>
    </source>
</evidence>
<dbReference type="EnsemblMetazoa" id="HelroT194102">
    <property type="protein sequence ID" value="HelroP194102"/>
    <property type="gene ID" value="HelroG194102"/>
</dbReference>
<dbReference type="GO" id="GO:0043130">
    <property type="term" value="F:ubiquitin binding"/>
    <property type="evidence" value="ECO:0007669"/>
    <property type="project" value="InterPro"/>
</dbReference>
<dbReference type="RefSeq" id="XP_009028517.1">
    <property type="nucleotide sequence ID" value="XM_009030269.1"/>
</dbReference>
<sequence length="350" mass="40014">MALTDKQMRELIKKVRECAPNMSSNDITLILEYFNYNVDQSVASILESGFNQNLQHEMFSDQNINTFYIDEINTAELFSIVNSFKPNKSTSDDDGGQEALKQWHQATPKTSVSPVELNGHVNGVVEDEDEEEEEELVKKQQKMKDAQRHKEERDRTMSEISVASTTERSKNPHAGLEKSCKELQRQTTSLQHLKVVLKEQMDKSYKRVNEVFKELRQQMVEREAELMFLLDKSKAKASEVLATYELKAADLKLRTDRAQAMNDKEVAILRSDIKHFVTDHKHYEEVATNPKFTCDFNKMLSNLCNSLGRFLPSEASQSTRLTCPPTASTAVHPRMIQLPTLLLPILLTMG</sequence>